<evidence type="ECO:0000256" key="4">
    <source>
        <dbReference type="ARBA" id="ARBA00017632"/>
    </source>
</evidence>
<dbReference type="InterPro" id="IPR023005">
    <property type="entry name" value="Nucleoside_diP_kinase_AS"/>
</dbReference>
<keyword evidence="6 15" id="KW-0808">Transferase</keyword>
<keyword evidence="10 15" id="KW-0067">ATP-binding</keyword>
<keyword evidence="7" id="KW-0479">Metal-binding</keyword>
<evidence type="ECO:0000256" key="9">
    <source>
        <dbReference type="ARBA" id="ARBA00022777"/>
    </source>
</evidence>
<evidence type="ECO:0000313" key="18">
    <source>
        <dbReference type="Proteomes" id="UP000184480"/>
    </source>
</evidence>
<dbReference type="STRING" id="1346286.SAMN05444362_107100"/>
<dbReference type="NCBIfam" id="NF001908">
    <property type="entry name" value="PRK00668.1"/>
    <property type="match status" value="1"/>
</dbReference>
<evidence type="ECO:0000256" key="10">
    <source>
        <dbReference type="ARBA" id="ARBA00022840"/>
    </source>
</evidence>
<feature type="binding site" evidence="13">
    <location>
        <position position="158"/>
    </location>
    <ligand>
        <name>ATP</name>
        <dbReference type="ChEBI" id="CHEBI:30616"/>
    </ligand>
</feature>
<evidence type="ECO:0000256" key="13">
    <source>
        <dbReference type="PROSITE-ProRule" id="PRU00706"/>
    </source>
</evidence>
<dbReference type="EMBL" id="FQUC01000007">
    <property type="protein sequence ID" value="SHF51903.1"/>
    <property type="molecule type" value="Genomic_DNA"/>
</dbReference>
<dbReference type="PRINTS" id="PR01243">
    <property type="entry name" value="NUCDPKINASE"/>
</dbReference>
<dbReference type="InterPro" id="IPR036850">
    <property type="entry name" value="NDK-like_dom_sf"/>
</dbReference>
<keyword evidence="5" id="KW-0597">Phosphoprotein</keyword>
<feature type="binding site" evidence="13">
    <location>
        <position position="131"/>
    </location>
    <ligand>
        <name>ATP</name>
        <dbReference type="ChEBI" id="CHEBI:30616"/>
    </ligand>
</feature>
<sequence>MRKKDIVKYMKVTGLTVVFNKIKTLSLNNSYVRETVKIVYKRSIIFMEKTLVILKPSAVQRGLIGEVTSRFERKGLILTGTKMIQLDDEILSDHYSHLKDKPFFQRVKNSMKASPVIVQCWEGAEAVAVVRALVGKTNGREATAGTIRGDYSISFQENIVHASDSVEAAKVELARFFKENEIFEYKKAVLSFLYSNDEI</sequence>
<evidence type="ECO:0000256" key="14">
    <source>
        <dbReference type="RuleBase" id="RU004011"/>
    </source>
</evidence>
<dbReference type="InterPro" id="IPR034907">
    <property type="entry name" value="NDK-like_dom"/>
</dbReference>
<dbReference type="PROSITE" id="PS00469">
    <property type="entry name" value="NDPK"/>
    <property type="match status" value="1"/>
</dbReference>
<protein>
    <recommendedName>
        <fullName evidence="4 15">Nucleoside diphosphate kinase</fullName>
        <ecNumber evidence="3 15">2.7.4.6</ecNumber>
    </recommendedName>
</protein>
<evidence type="ECO:0000256" key="11">
    <source>
        <dbReference type="ARBA" id="ARBA00022842"/>
    </source>
</evidence>
<proteinExistence type="inferred from homology"/>
<dbReference type="GO" id="GO:0006241">
    <property type="term" value="P:CTP biosynthetic process"/>
    <property type="evidence" value="ECO:0007669"/>
    <property type="project" value="InterPro"/>
</dbReference>
<evidence type="ECO:0000256" key="15">
    <source>
        <dbReference type="RuleBase" id="RU004013"/>
    </source>
</evidence>
<comment type="catalytic activity">
    <reaction evidence="15">
        <text>a 2'-deoxyribonucleoside 5'-diphosphate + ATP = a 2'-deoxyribonucleoside 5'-triphosphate + ADP</text>
        <dbReference type="Rhea" id="RHEA:44640"/>
        <dbReference type="ChEBI" id="CHEBI:30616"/>
        <dbReference type="ChEBI" id="CHEBI:61560"/>
        <dbReference type="ChEBI" id="CHEBI:73316"/>
        <dbReference type="ChEBI" id="CHEBI:456216"/>
        <dbReference type="EC" id="2.7.4.6"/>
    </reaction>
</comment>
<dbReference type="Proteomes" id="UP000184480">
    <property type="component" value="Unassembled WGS sequence"/>
</dbReference>
<evidence type="ECO:0000259" key="16">
    <source>
        <dbReference type="SMART" id="SM00562"/>
    </source>
</evidence>
<dbReference type="PROSITE" id="PS51374">
    <property type="entry name" value="NDPK_LIKE"/>
    <property type="match status" value="1"/>
</dbReference>
<evidence type="ECO:0000256" key="12">
    <source>
        <dbReference type="ARBA" id="ARBA00023080"/>
    </source>
</evidence>
<keyword evidence="18" id="KW-1185">Reference proteome</keyword>
<feature type="binding site" evidence="13">
    <location>
        <position position="137"/>
    </location>
    <ligand>
        <name>ATP</name>
        <dbReference type="ChEBI" id="CHEBI:30616"/>
    </ligand>
</feature>
<evidence type="ECO:0000256" key="5">
    <source>
        <dbReference type="ARBA" id="ARBA00022553"/>
    </source>
</evidence>
<name>A0A1M5CAW8_9BACT</name>
<dbReference type="GO" id="GO:0006183">
    <property type="term" value="P:GTP biosynthetic process"/>
    <property type="evidence" value="ECO:0007669"/>
    <property type="project" value="InterPro"/>
</dbReference>
<dbReference type="SMART" id="SM00562">
    <property type="entry name" value="NDK"/>
    <property type="match status" value="1"/>
</dbReference>
<comment type="cofactor">
    <cofactor evidence="1">
        <name>Mg(2+)</name>
        <dbReference type="ChEBI" id="CHEBI:18420"/>
    </cofactor>
</comment>
<dbReference type="Gene3D" id="3.30.70.141">
    <property type="entry name" value="Nucleoside diphosphate kinase-like domain"/>
    <property type="match status" value="1"/>
</dbReference>
<dbReference type="GO" id="GO:0046872">
    <property type="term" value="F:metal ion binding"/>
    <property type="evidence" value="ECO:0007669"/>
    <property type="project" value="UniProtKB-KW"/>
</dbReference>
<feature type="binding site" evidence="13">
    <location>
        <position position="148"/>
    </location>
    <ligand>
        <name>ATP</name>
        <dbReference type="ChEBI" id="CHEBI:30616"/>
    </ligand>
</feature>
<keyword evidence="12" id="KW-0546">Nucleotide metabolism</keyword>
<evidence type="ECO:0000256" key="3">
    <source>
        <dbReference type="ARBA" id="ARBA00012966"/>
    </source>
</evidence>
<keyword evidence="11" id="KW-0460">Magnesium</keyword>
<feature type="binding site" evidence="13">
    <location>
        <position position="103"/>
    </location>
    <ligand>
        <name>ATP</name>
        <dbReference type="ChEBI" id="CHEBI:30616"/>
    </ligand>
</feature>
<feature type="active site" description="Pros-phosphohistidine intermediate" evidence="13">
    <location>
        <position position="161"/>
    </location>
</feature>
<dbReference type="InterPro" id="IPR001564">
    <property type="entry name" value="Nucleoside_diP_kinase"/>
</dbReference>
<dbReference type="EC" id="2.7.4.6" evidence="3 15"/>
<dbReference type="SUPFAM" id="SSF54919">
    <property type="entry name" value="Nucleoside diphosphate kinase, NDK"/>
    <property type="match status" value="1"/>
</dbReference>
<evidence type="ECO:0000256" key="6">
    <source>
        <dbReference type="ARBA" id="ARBA00022679"/>
    </source>
</evidence>
<feature type="binding site" evidence="13">
    <location>
        <position position="55"/>
    </location>
    <ligand>
        <name>ATP</name>
        <dbReference type="ChEBI" id="CHEBI:30616"/>
    </ligand>
</feature>
<dbReference type="CDD" id="cd04413">
    <property type="entry name" value="NDPk_I"/>
    <property type="match status" value="1"/>
</dbReference>
<keyword evidence="9 15" id="KW-0418">Kinase</keyword>
<reference evidence="18" key="1">
    <citation type="submission" date="2016-11" db="EMBL/GenBank/DDBJ databases">
        <authorList>
            <person name="Varghese N."/>
            <person name="Submissions S."/>
        </authorList>
    </citation>
    <scope>NUCLEOTIDE SEQUENCE [LARGE SCALE GENOMIC DNA]</scope>
    <source>
        <strain evidence="18">DSM 27370</strain>
    </source>
</reference>
<comment type="similarity">
    <text evidence="2 13 14">Belongs to the NDK family.</text>
</comment>
<evidence type="ECO:0000256" key="1">
    <source>
        <dbReference type="ARBA" id="ARBA00001946"/>
    </source>
</evidence>
<dbReference type="Pfam" id="PF00334">
    <property type="entry name" value="NDK"/>
    <property type="match status" value="1"/>
</dbReference>
<dbReference type="GO" id="GO:0006228">
    <property type="term" value="P:UTP biosynthetic process"/>
    <property type="evidence" value="ECO:0007669"/>
    <property type="project" value="InterPro"/>
</dbReference>
<feature type="domain" description="Nucleoside diphosphate kinase-like" evidence="16">
    <location>
        <begin position="47"/>
        <end position="184"/>
    </location>
</feature>
<dbReference type="PANTHER" id="PTHR11349">
    <property type="entry name" value="NUCLEOSIDE DIPHOSPHATE KINASE"/>
    <property type="match status" value="1"/>
</dbReference>
<evidence type="ECO:0000256" key="7">
    <source>
        <dbReference type="ARBA" id="ARBA00022723"/>
    </source>
</evidence>
<accession>A0A1M5CAW8</accession>
<dbReference type="GO" id="GO:0005524">
    <property type="term" value="F:ATP binding"/>
    <property type="evidence" value="ECO:0007669"/>
    <property type="project" value="UniProtKB-KW"/>
</dbReference>
<evidence type="ECO:0000313" key="17">
    <source>
        <dbReference type="EMBL" id="SHF51903.1"/>
    </source>
</evidence>
<keyword evidence="8 15" id="KW-0547">Nucleotide-binding</keyword>
<gene>
    <name evidence="17" type="ORF">SAMN05444362_107100</name>
</gene>
<organism evidence="17 18">
    <name type="scientific">Dysgonomonas macrotermitis</name>
    <dbReference type="NCBI Taxonomy" id="1346286"/>
    <lineage>
        <taxon>Bacteria</taxon>
        <taxon>Pseudomonadati</taxon>
        <taxon>Bacteroidota</taxon>
        <taxon>Bacteroidia</taxon>
        <taxon>Bacteroidales</taxon>
        <taxon>Dysgonomonadaceae</taxon>
        <taxon>Dysgonomonas</taxon>
    </lineage>
</organism>
<evidence type="ECO:0000256" key="8">
    <source>
        <dbReference type="ARBA" id="ARBA00022741"/>
    </source>
</evidence>
<dbReference type="FunFam" id="3.30.70.141:FF:000003">
    <property type="entry name" value="Nucleoside diphosphate kinase"/>
    <property type="match status" value="1"/>
</dbReference>
<dbReference type="GO" id="GO:0004550">
    <property type="term" value="F:nucleoside diphosphate kinase activity"/>
    <property type="evidence" value="ECO:0007669"/>
    <property type="project" value="UniProtKB-EC"/>
</dbReference>
<dbReference type="AlphaFoldDB" id="A0A1M5CAW8"/>
<evidence type="ECO:0000256" key="2">
    <source>
        <dbReference type="ARBA" id="ARBA00008142"/>
    </source>
</evidence>